<dbReference type="AlphaFoldDB" id="B9E0Q3"/>
<organism evidence="3 4">
    <name type="scientific">Clostridium kluyveri (strain NBRC 12016)</name>
    <dbReference type="NCBI Taxonomy" id="583346"/>
    <lineage>
        <taxon>Bacteria</taxon>
        <taxon>Bacillati</taxon>
        <taxon>Bacillota</taxon>
        <taxon>Clostridia</taxon>
        <taxon>Eubacteriales</taxon>
        <taxon>Clostridiaceae</taxon>
        <taxon>Clostridium</taxon>
    </lineage>
</organism>
<evidence type="ECO:0000313" key="3">
    <source>
        <dbReference type="EMBL" id="BAH06078.1"/>
    </source>
</evidence>
<dbReference type="HOGENOM" id="CLU_049301_16_2_9"/>
<evidence type="ECO:0000259" key="2">
    <source>
        <dbReference type="Pfam" id="PF00582"/>
    </source>
</evidence>
<dbReference type="Proteomes" id="UP000007969">
    <property type="component" value="Chromosome"/>
</dbReference>
<evidence type="ECO:0000256" key="1">
    <source>
        <dbReference type="ARBA" id="ARBA00008791"/>
    </source>
</evidence>
<dbReference type="Gene3D" id="3.40.50.620">
    <property type="entry name" value="HUPs"/>
    <property type="match status" value="1"/>
</dbReference>
<dbReference type="Pfam" id="PF00582">
    <property type="entry name" value="Usp"/>
    <property type="match status" value="1"/>
</dbReference>
<comment type="similarity">
    <text evidence="1">Belongs to the universal stress protein A family.</text>
</comment>
<sequence>MFHMTKRKILIPVDGTDRSMHSLDWIKKLFEKDEIQVTLMNVVEMFMAKDTMIKDKMYRAQQISHRVLDKAEKELDGYEVEKYLTFGYADDKILKKAEQDKFDMIVMTRSTKTALDRMIGSVTSKIIKNANTLVAIIPE</sequence>
<dbReference type="PANTHER" id="PTHR46268:SF6">
    <property type="entry name" value="UNIVERSAL STRESS PROTEIN UP12"/>
    <property type="match status" value="1"/>
</dbReference>
<dbReference type="PRINTS" id="PR01438">
    <property type="entry name" value="UNVRSLSTRESS"/>
</dbReference>
<name>B9E0Q3_CLOK1</name>
<dbReference type="InterPro" id="IPR006016">
    <property type="entry name" value="UspA"/>
</dbReference>
<dbReference type="PANTHER" id="PTHR46268">
    <property type="entry name" value="STRESS RESPONSE PROTEIN NHAX"/>
    <property type="match status" value="1"/>
</dbReference>
<accession>B9E0Q3</accession>
<protein>
    <recommendedName>
        <fullName evidence="2">UspA domain-containing protein</fullName>
    </recommendedName>
</protein>
<gene>
    <name evidence="3" type="ordered locus">CKR_1027</name>
</gene>
<dbReference type="InterPro" id="IPR014729">
    <property type="entry name" value="Rossmann-like_a/b/a_fold"/>
</dbReference>
<proteinExistence type="inferred from homology"/>
<reference evidence="4" key="1">
    <citation type="submission" date="2005-09" db="EMBL/GenBank/DDBJ databases">
        <title>Complete genome sequence of Clostridium kluyveri and comparative genomics of Clostridia species.</title>
        <authorList>
            <person name="Inui M."/>
            <person name="Nonaka H."/>
            <person name="Shinoda Y."/>
            <person name="Ikenaga Y."/>
            <person name="Abe M."/>
            <person name="Naito K."/>
            <person name="Vertes A.A."/>
            <person name="Yukawa H."/>
        </authorList>
    </citation>
    <scope>NUCLEOTIDE SEQUENCE [LARGE SCALE GENOMIC DNA]</scope>
    <source>
        <strain evidence="4">NBRC 12016</strain>
    </source>
</reference>
<dbReference type="EMBL" id="AP009049">
    <property type="protein sequence ID" value="BAH06078.1"/>
    <property type="molecule type" value="Genomic_DNA"/>
</dbReference>
<dbReference type="KEGG" id="ckr:CKR_1027"/>
<dbReference type="InterPro" id="IPR006015">
    <property type="entry name" value="Universal_stress_UspA"/>
</dbReference>
<dbReference type="SUPFAM" id="SSF52402">
    <property type="entry name" value="Adenine nucleotide alpha hydrolases-like"/>
    <property type="match status" value="1"/>
</dbReference>
<dbReference type="CDD" id="cd00293">
    <property type="entry name" value="USP-like"/>
    <property type="match status" value="1"/>
</dbReference>
<feature type="domain" description="UspA" evidence="2">
    <location>
        <begin position="7"/>
        <end position="138"/>
    </location>
</feature>
<evidence type="ECO:0000313" key="4">
    <source>
        <dbReference type="Proteomes" id="UP000007969"/>
    </source>
</evidence>